<proteinExistence type="predicted"/>
<keyword evidence="2" id="KW-1185">Reference proteome</keyword>
<reference evidence="1" key="2">
    <citation type="submission" date="2019-04" db="EMBL/GenBank/DDBJ databases">
        <authorList>
            <person name="Howe K."/>
            <person name="Paulini M."/>
            <person name="Williams G."/>
        </authorList>
    </citation>
    <scope>NUCLEOTIDE SEQUENCE [LARGE SCALE GENOMIC DNA]</scope>
    <source>
        <strain evidence="1">FR3</strain>
    </source>
</reference>
<dbReference type="WBParaSite" id="Bm18054.1">
    <property type="protein sequence ID" value="Bm18054.1"/>
    <property type="gene ID" value="WBGene00269194"/>
</dbReference>
<name>A0A4E9F0A7_BRUMA</name>
<reference evidence="2" key="1">
    <citation type="journal article" date="2007" name="Science">
        <title>Draft genome of the filarial nematode parasite Brugia malayi.</title>
        <authorList>
            <person name="Ghedin E."/>
            <person name="Wang S."/>
            <person name="Spiro D."/>
            <person name="Caler E."/>
            <person name="Zhao Q."/>
            <person name="Crabtree J."/>
            <person name="Allen J.E."/>
            <person name="Delcher A.L."/>
            <person name="Guiliano D.B."/>
            <person name="Miranda-Saavedra D."/>
            <person name="Angiuoli S.V."/>
            <person name="Creasy T."/>
            <person name="Amedeo P."/>
            <person name="Haas B."/>
            <person name="El-Sayed N.M."/>
            <person name="Wortman J.R."/>
            <person name="Feldblyum T."/>
            <person name="Tallon L."/>
            <person name="Schatz M."/>
            <person name="Shumway M."/>
            <person name="Koo H."/>
            <person name="Salzberg S.L."/>
            <person name="Schobel S."/>
            <person name="Pertea M."/>
            <person name="Pop M."/>
            <person name="White O."/>
            <person name="Barton G.J."/>
            <person name="Carlow C.K."/>
            <person name="Crawford M.J."/>
            <person name="Daub J."/>
            <person name="Dimmic M.W."/>
            <person name="Estes C.F."/>
            <person name="Foster J.M."/>
            <person name="Ganatra M."/>
            <person name="Gregory W.F."/>
            <person name="Johnson N.M."/>
            <person name="Jin J."/>
            <person name="Komuniecki R."/>
            <person name="Korf I."/>
            <person name="Kumar S."/>
            <person name="Laney S."/>
            <person name="Li B.W."/>
            <person name="Li W."/>
            <person name="Lindblom T.H."/>
            <person name="Lustigman S."/>
            <person name="Ma D."/>
            <person name="Maina C.V."/>
            <person name="Martin D.M."/>
            <person name="McCarter J.P."/>
            <person name="McReynolds L."/>
            <person name="Mitreva M."/>
            <person name="Nutman T.B."/>
            <person name="Parkinson J."/>
            <person name="Peregrin-Alvarez J.M."/>
            <person name="Poole C."/>
            <person name="Ren Q."/>
            <person name="Saunders L."/>
            <person name="Sluder A.E."/>
            <person name="Smith K."/>
            <person name="Stanke M."/>
            <person name="Unnasch T.R."/>
            <person name="Ware J."/>
            <person name="Wei A.D."/>
            <person name="Weil G."/>
            <person name="Williams D.J."/>
            <person name="Zhang Y."/>
            <person name="Williams S.A."/>
            <person name="Fraser-Liggett C."/>
            <person name="Slatko B."/>
            <person name="Blaxter M.L."/>
            <person name="Scott A.L."/>
        </authorList>
    </citation>
    <scope>NUCLEOTIDE SEQUENCE</scope>
    <source>
        <strain evidence="2">FR3</strain>
    </source>
</reference>
<sequence>MPLLPLLPLIVSIIHNSESSLNFTLSMLSVPAMYTKFKEGQKQPNNNSLNDKKVMFRSLFGQLICSANYATSIYHI</sequence>
<reference evidence="3" key="3">
    <citation type="submission" date="2019-12" db="UniProtKB">
        <authorList>
            <consortium name="WormBaseParasite"/>
        </authorList>
    </citation>
    <scope>IDENTIFICATION</scope>
</reference>
<dbReference type="AlphaFoldDB" id="A0A4E9F0A7"/>
<accession>A0A4E9F0A7</accession>
<gene>
    <name evidence="1 3" type="primary">Bm18054</name>
    <name evidence="1" type="ORF">BM_BM18054</name>
</gene>
<dbReference type="KEGG" id="bmy:BM_BM18054"/>
<evidence type="ECO:0000313" key="2">
    <source>
        <dbReference type="Proteomes" id="UP000006672"/>
    </source>
</evidence>
<organism evidence="1">
    <name type="scientific">Brugia malayi</name>
    <name type="common">Filarial nematode worm</name>
    <dbReference type="NCBI Taxonomy" id="6279"/>
    <lineage>
        <taxon>Eukaryota</taxon>
        <taxon>Metazoa</taxon>
        <taxon>Ecdysozoa</taxon>
        <taxon>Nematoda</taxon>
        <taxon>Chromadorea</taxon>
        <taxon>Rhabditida</taxon>
        <taxon>Spirurina</taxon>
        <taxon>Spiruromorpha</taxon>
        <taxon>Filarioidea</taxon>
        <taxon>Onchocercidae</taxon>
        <taxon>Brugia</taxon>
    </lineage>
</organism>
<accession>A0A5S6PF89</accession>
<dbReference type="Proteomes" id="UP000006672">
    <property type="component" value="Unassembled WGS sequence"/>
</dbReference>
<dbReference type="EMBL" id="CAAKNF010000196">
    <property type="protein sequence ID" value="VIO89436.1"/>
    <property type="molecule type" value="Genomic_DNA"/>
</dbReference>
<evidence type="ECO:0000313" key="3">
    <source>
        <dbReference type="WBParaSite" id="Bm18054.1"/>
    </source>
</evidence>
<dbReference type="CTD" id="66059152"/>
<evidence type="ECO:0000313" key="1">
    <source>
        <dbReference type="EMBL" id="VIO89436.1"/>
    </source>
</evidence>
<dbReference type="RefSeq" id="XP_042931534.1">
    <property type="nucleotide sequence ID" value="XM_043075600.1"/>
</dbReference>
<protein>
    <submittedName>
        <fullName evidence="1 3">Uncharacterized protein</fullName>
    </submittedName>
</protein>
<dbReference type="GeneID" id="66059152"/>